<proteinExistence type="predicted"/>
<keyword evidence="1" id="KW-1133">Transmembrane helix</keyword>
<sequence length="105" mass="10306">MAAVHGGHAGLAIAASVTAGACVAGIYIVLGGLILGWASGGHAATDYSLLYGVGRFIGTLALLGMPALIARAGWLPFYAAAGIAAALSTAWLLSALPGHRPAPRA</sequence>
<protein>
    <submittedName>
        <fullName evidence="2">Uncharacterized protein</fullName>
    </submittedName>
</protein>
<comment type="caution">
    <text evidence="2">The sequence shown here is derived from an EMBL/GenBank/DDBJ whole genome shotgun (WGS) entry which is preliminary data.</text>
</comment>
<keyword evidence="3" id="KW-1185">Reference proteome</keyword>
<keyword evidence="1" id="KW-0472">Membrane</keyword>
<reference evidence="2" key="1">
    <citation type="journal article" date="2020" name="Microb. Genom.">
        <title>Genetic diversity of clinical and environmental Mucorales isolates obtained from an investigation of mucormycosis cases among solid organ transplant recipients.</title>
        <authorList>
            <person name="Nguyen M.H."/>
            <person name="Kaul D."/>
            <person name="Muto C."/>
            <person name="Cheng S.J."/>
            <person name="Richter R.A."/>
            <person name="Bruno V.M."/>
            <person name="Liu G."/>
            <person name="Beyhan S."/>
            <person name="Sundermann A.J."/>
            <person name="Mounaud S."/>
            <person name="Pasculle A.W."/>
            <person name="Nierman W.C."/>
            <person name="Driscoll E."/>
            <person name="Cumbie R."/>
            <person name="Clancy C.J."/>
            <person name="Dupont C.L."/>
        </authorList>
    </citation>
    <scope>NUCLEOTIDE SEQUENCE</scope>
    <source>
        <strain evidence="2">GL11</strain>
    </source>
</reference>
<dbReference type="AlphaFoldDB" id="A0A9P6WTT4"/>
<evidence type="ECO:0000256" key="1">
    <source>
        <dbReference type="SAM" id="Phobius"/>
    </source>
</evidence>
<dbReference type="InterPro" id="IPR036259">
    <property type="entry name" value="MFS_trans_sf"/>
</dbReference>
<dbReference type="EMBL" id="JAANQT010008560">
    <property type="protein sequence ID" value="KAG1281036.1"/>
    <property type="molecule type" value="Genomic_DNA"/>
</dbReference>
<feature type="transmembrane region" description="Helical" evidence="1">
    <location>
        <begin position="75"/>
        <end position="96"/>
    </location>
</feature>
<accession>A0A9P6WTT4</accession>
<keyword evidence="1" id="KW-0812">Transmembrane</keyword>
<feature type="transmembrane region" description="Helical" evidence="1">
    <location>
        <begin position="12"/>
        <end position="37"/>
    </location>
</feature>
<feature type="transmembrane region" description="Helical" evidence="1">
    <location>
        <begin position="49"/>
        <end position="69"/>
    </location>
</feature>
<dbReference type="Proteomes" id="UP000716291">
    <property type="component" value="Unassembled WGS sequence"/>
</dbReference>
<evidence type="ECO:0000313" key="3">
    <source>
        <dbReference type="Proteomes" id="UP000716291"/>
    </source>
</evidence>
<name>A0A9P6WTT4_RHIOR</name>
<organism evidence="2 3">
    <name type="scientific">Rhizopus oryzae</name>
    <name type="common">Mucormycosis agent</name>
    <name type="synonym">Rhizopus arrhizus var. delemar</name>
    <dbReference type="NCBI Taxonomy" id="64495"/>
    <lineage>
        <taxon>Eukaryota</taxon>
        <taxon>Fungi</taxon>
        <taxon>Fungi incertae sedis</taxon>
        <taxon>Mucoromycota</taxon>
        <taxon>Mucoromycotina</taxon>
        <taxon>Mucoromycetes</taxon>
        <taxon>Mucorales</taxon>
        <taxon>Mucorineae</taxon>
        <taxon>Rhizopodaceae</taxon>
        <taxon>Rhizopus</taxon>
    </lineage>
</organism>
<evidence type="ECO:0000313" key="2">
    <source>
        <dbReference type="EMBL" id="KAG1281036.1"/>
    </source>
</evidence>
<dbReference type="SUPFAM" id="SSF103473">
    <property type="entry name" value="MFS general substrate transporter"/>
    <property type="match status" value="1"/>
</dbReference>
<gene>
    <name evidence="2" type="ORF">G6F64_014489</name>
</gene>